<dbReference type="AlphaFoldDB" id="A0A8K0EF97"/>
<feature type="transmembrane region" description="Helical" evidence="12">
    <location>
        <begin position="81"/>
        <end position="100"/>
    </location>
</feature>
<accession>A0A8K0EF97</accession>
<evidence type="ECO:0000256" key="6">
    <source>
        <dbReference type="ARBA" id="ARBA00022856"/>
    </source>
</evidence>
<dbReference type="InterPro" id="IPR036259">
    <property type="entry name" value="MFS_trans_sf"/>
</dbReference>
<name>A0A8K0EF97_BRALA</name>
<feature type="transmembrane region" description="Helical" evidence="12">
    <location>
        <begin position="238"/>
        <end position="259"/>
    </location>
</feature>
<dbReference type="OrthoDB" id="205993at2759"/>
<keyword evidence="3 10" id="KW-0813">Transport</keyword>
<dbReference type="CDD" id="cd17347">
    <property type="entry name" value="MFS_SLC15A1_2_like"/>
    <property type="match status" value="1"/>
</dbReference>
<dbReference type="GO" id="GO:0015031">
    <property type="term" value="P:protein transport"/>
    <property type="evidence" value="ECO:0007669"/>
    <property type="project" value="UniProtKB-KW"/>
</dbReference>
<feature type="transmembrane region" description="Helical" evidence="12">
    <location>
        <begin position="629"/>
        <end position="649"/>
    </location>
</feature>
<feature type="transmembrane region" description="Helical" evidence="12">
    <location>
        <begin position="106"/>
        <end position="124"/>
    </location>
</feature>
<evidence type="ECO:0000256" key="12">
    <source>
        <dbReference type="SAM" id="Phobius"/>
    </source>
</evidence>
<keyword evidence="5" id="KW-0769">Symport</keyword>
<evidence type="ECO:0000256" key="11">
    <source>
        <dbReference type="SAM" id="MobiDB-lite"/>
    </source>
</evidence>
<dbReference type="InterPro" id="IPR000109">
    <property type="entry name" value="POT_fam"/>
</dbReference>
<dbReference type="Pfam" id="PF00854">
    <property type="entry name" value="PTR2"/>
    <property type="match status" value="2"/>
</dbReference>
<dbReference type="SUPFAM" id="SSF103473">
    <property type="entry name" value="MFS general substrate transporter"/>
    <property type="match status" value="1"/>
</dbReference>
<comment type="subcellular location">
    <subcellularLocation>
        <location evidence="1 10">Membrane</location>
        <topology evidence="1 10">Multi-pass membrane protein</topology>
    </subcellularLocation>
</comment>
<dbReference type="FunFam" id="1.20.1250.20:FF:000379">
    <property type="entry name" value="Uncharacterized protein, isoform A"/>
    <property type="match status" value="1"/>
</dbReference>
<evidence type="ECO:0000256" key="1">
    <source>
        <dbReference type="ARBA" id="ARBA00004141"/>
    </source>
</evidence>
<feature type="compositionally biased region" description="Low complexity" evidence="11">
    <location>
        <begin position="11"/>
        <end position="32"/>
    </location>
</feature>
<dbReference type="PROSITE" id="PS01022">
    <property type="entry name" value="PTR2_1"/>
    <property type="match status" value="1"/>
</dbReference>
<proteinExistence type="inferred from homology"/>
<keyword evidence="9 12" id="KW-0472">Membrane</keyword>
<evidence type="ECO:0000256" key="3">
    <source>
        <dbReference type="ARBA" id="ARBA00022448"/>
    </source>
</evidence>
<dbReference type="EMBL" id="OV696700">
    <property type="protein sequence ID" value="CAH1246772.1"/>
    <property type="molecule type" value="Genomic_DNA"/>
</dbReference>
<comment type="similarity">
    <text evidence="2 10">Belongs to the major facilitator superfamily. Proton-dependent oligopeptide transporter (POT/PTR) (TC 2.A.17) family.</text>
</comment>
<dbReference type="GO" id="GO:0015293">
    <property type="term" value="F:symporter activity"/>
    <property type="evidence" value="ECO:0007669"/>
    <property type="project" value="UniProtKB-KW"/>
</dbReference>
<evidence type="ECO:0000256" key="8">
    <source>
        <dbReference type="ARBA" id="ARBA00022989"/>
    </source>
</evidence>
<organism evidence="13 14">
    <name type="scientific">Branchiostoma lanceolatum</name>
    <name type="common">Common lancelet</name>
    <name type="synonym">Amphioxus lanceolatum</name>
    <dbReference type="NCBI Taxonomy" id="7740"/>
    <lineage>
        <taxon>Eukaryota</taxon>
        <taxon>Metazoa</taxon>
        <taxon>Chordata</taxon>
        <taxon>Cephalochordata</taxon>
        <taxon>Leptocardii</taxon>
        <taxon>Amphioxiformes</taxon>
        <taxon>Branchiostomatidae</taxon>
        <taxon>Branchiostoma</taxon>
    </lineage>
</organism>
<gene>
    <name evidence="13" type="primary">SLC15A1</name>
    <name evidence="13" type="ORF">BLAG_LOCUS8674</name>
</gene>
<evidence type="ECO:0000313" key="13">
    <source>
        <dbReference type="EMBL" id="CAH1246772.1"/>
    </source>
</evidence>
<evidence type="ECO:0000256" key="9">
    <source>
        <dbReference type="ARBA" id="ARBA00023136"/>
    </source>
</evidence>
<keyword evidence="4 10" id="KW-0812">Transmembrane</keyword>
<feature type="transmembrane region" description="Helical" evidence="12">
    <location>
        <begin position="366"/>
        <end position="388"/>
    </location>
</feature>
<dbReference type="GO" id="GO:0006857">
    <property type="term" value="P:oligopeptide transport"/>
    <property type="evidence" value="ECO:0007669"/>
    <property type="project" value="InterPro"/>
</dbReference>
<protein>
    <submittedName>
        <fullName evidence="13">SLC15A1 protein</fullName>
    </submittedName>
</protein>
<evidence type="ECO:0000256" key="2">
    <source>
        <dbReference type="ARBA" id="ARBA00005982"/>
    </source>
</evidence>
<dbReference type="GO" id="GO:0016020">
    <property type="term" value="C:membrane"/>
    <property type="evidence" value="ECO:0007669"/>
    <property type="project" value="UniProtKB-SubCell"/>
</dbReference>
<evidence type="ECO:0000256" key="4">
    <source>
        <dbReference type="ARBA" id="ARBA00022692"/>
    </source>
</evidence>
<dbReference type="Proteomes" id="UP000838412">
    <property type="component" value="Chromosome 15"/>
</dbReference>
<evidence type="ECO:0000313" key="14">
    <source>
        <dbReference type="Proteomes" id="UP000838412"/>
    </source>
</evidence>
<keyword evidence="8 12" id="KW-1133">Transmembrane helix</keyword>
<feature type="transmembrane region" description="Helical" evidence="12">
    <location>
        <begin position="168"/>
        <end position="190"/>
    </location>
</feature>
<dbReference type="PANTHER" id="PTHR11654">
    <property type="entry name" value="OLIGOPEPTIDE TRANSPORTER-RELATED"/>
    <property type="match status" value="1"/>
</dbReference>
<dbReference type="Gene3D" id="1.20.1250.20">
    <property type="entry name" value="MFS general substrate transporter like domains"/>
    <property type="match status" value="2"/>
</dbReference>
<feature type="transmembrane region" description="Helical" evidence="12">
    <location>
        <begin position="400"/>
        <end position="417"/>
    </location>
</feature>
<reference evidence="13" key="1">
    <citation type="submission" date="2022-01" db="EMBL/GenBank/DDBJ databases">
        <authorList>
            <person name="Braso-Vives M."/>
        </authorList>
    </citation>
    <scope>NUCLEOTIDE SEQUENCE</scope>
</reference>
<feature type="transmembrane region" description="Helical" evidence="12">
    <location>
        <begin position="136"/>
        <end position="156"/>
    </location>
</feature>
<evidence type="ECO:0000256" key="5">
    <source>
        <dbReference type="ARBA" id="ARBA00022847"/>
    </source>
</evidence>
<evidence type="ECO:0000256" key="10">
    <source>
        <dbReference type="RuleBase" id="RU003755"/>
    </source>
</evidence>
<sequence length="749" mass="81581">MTSNGVEKGLSDSSDGSNGSNGGSLKKPNNSKHATPESSLLKGPPPGEEPGGSGIKNFFTRNGQFPGCVYFIVGNEFCERFSYYGMRAVLILYLTQFLGFDDDVGTGLYHAFVMLCYFSPLLGAMVADGWLGRYKVILYVSLFYAAGNIIMAITALPPLGAPERAGPLIGLLVIGFGTGGIKPCVSAFGGDQFSDDQDRMRQLYFSMFYFSINAGSLLSLFLTPILRSDVQCYGGDCYPLAFGVPAVLMLAAVLIFVAGSSLYKRIPPSGNITGLVFRTVGSALKNRITSKSGEKKEHWLDWASDNYERDLVEDVKKVFHVIVLYLPLPVFWALFDQQGSRWTLQAEKMDGSLGPLGRLKPDQMQFVNALMILVFIPIFEGIIYPLFAKCNLLVKPLQRMGAGMLLAAAAFVIAGFIELRLEGAELVAPPVDKADLRIINVSPCDLAVQGQNNFNLTIGFAQTSGYQRLDAGSQDLTFTCEGFPDLSSTVNLKSQSTHTVSVGVQNGALKDIQISDVPKRPTAAISKVRFVYMLNEVLENNASIILEGSKKYTLSGVEEYSATNLTDIEPGSYRVLVPHNDSSHEKVAQELVVNTGGVYTAILMLNNTQSTLATFQDVSPNDLSMLWQIPQYVVITAGEVMFSITGLEFSFSQSPESMRSVLQALWLLTVAFGNLITFIIANLNLFPEQSSEFFFFAALMVAVDIIFVILAVRYKYVTPARSGEDDKVAIVRDSEGTAMAMSATDVDSD</sequence>
<keyword evidence="6" id="KW-0571">Peptide transport</keyword>
<dbReference type="PROSITE" id="PS01023">
    <property type="entry name" value="PTR2_2"/>
    <property type="match status" value="1"/>
</dbReference>
<keyword evidence="7" id="KW-0653">Protein transport</keyword>
<feature type="transmembrane region" description="Helical" evidence="12">
    <location>
        <begin position="318"/>
        <end position="335"/>
    </location>
</feature>
<feature type="transmembrane region" description="Helical" evidence="12">
    <location>
        <begin position="661"/>
        <end position="681"/>
    </location>
</feature>
<feature type="transmembrane region" description="Helical" evidence="12">
    <location>
        <begin position="202"/>
        <end position="226"/>
    </location>
</feature>
<dbReference type="FunFam" id="1.20.1250.20:FF:000049">
    <property type="entry name" value="Solute carrier family 15 member 2"/>
    <property type="match status" value="1"/>
</dbReference>
<feature type="transmembrane region" description="Helical" evidence="12">
    <location>
        <begin position="693"/>
        <end position="712"/>
    </location>
</feature>
<keyword evidence="14" id="KW-1185">Reference proteome</keyword>
<evidence type="ECO:0000256" key="7">
    <source>
        <dbReference type="ARBA" id="ARBA00022927"/>
    </source>
</evidence>
<dbReference type="InterPro" id="IPR018456">
    <property type="entry name" value="PTR2_symporter_CS"/>
</dbReference>
<feature type="region of interest" description="Disordered" evidence="11">
    <location>
        <begin position="1"/>
        <end position="53"/>
    </location>
</feature>